<dbReference type="Proteomes" id="UP000305401">
    <property type="component" value="Unassembled WGS sequence"/>
</dbReference>
<evidence type="ECO:0000313" key="1">
    <source>
        <dbReference type="EMBL" id="THG54281.1"/>
    </source>
</evidence>
<proteinExistence type="predicted"/>
<protein>
    <submittedName>
        <fullName evidence="1">TIGR01212 family radical SAM protein</fullName>
    </submittedName>
</protein>
<comment type="caution">
    <text evidence="1">The sequence shown here is derived from an EMBL/GenBank/DDBJ whole genome shotgun (WGS) entry which is preliminary data.</text>
</comment>
<organism evidence="1 2">
    <name type="scientific">Muribaculum caecicola</name>
    <dbReference type="NCBI Taxonomy" id="3038144"/>
    <lineage>
        <taxon>Bacteria</taxon>
        <taxon>Pseudomonadati</taxon>
        <taxon>Bacteroidota</taxon>
        <taxon>Bacteroidia</taxon>
        <taxon>Bacteroidales</taxon>
        <taxon>Muribaculaceae</taxon>
        <taxon>Muribaculum</taxon>
    </lineage>
</organism>
<gene>
    <name evidence="1" type="ORF">E5990_03455</name>
</gene>
<accession>A0AC61S6N4</accession>
<keyword evidence="2" id="KW-1185">Reference proteome</keyword>
<reference evidence="1" key="1">
    <citation type="submission" date="2019-04" db="EMBL/GenBank/DDBJ databases">
        <title>Microbes associate with the intestines of laboratory mice.</title>
        <authorList>
            <person name="Navarre W."/>
            <person name="Wong E."/>
            <person name="Huang K.C."/>
            <person name="Tropini C."/>
            <person name="Ng K."/>
            <person name="Yu B."/>
        </authorList>
    </citation>
    <scope>NUCLEOTIDE SEQUENCE</scope>
    <source>
        <strain evidence="1">NM86_A22</strain>
    </source>
</reference>
<name>A0AC61S6N4_9BACT</name>
<sequence length="309" mass="34500">MNLPYRDYAAFLSEHFSGKMQKISIDAGLSCPNRDGTFSTGGCSYCNNATFSPDYCRTDNSVEAQLEKGVSFFSRKYAEMRYLAYFQSYTGTHGNMGMISGMYRAALGYPGVEGLIIGTRPDCVPDSVLNVLKEIRQDTGKFIMLEFGAESSHNETLSSVNRCHTWEQVVDAVQRTRRYGFPAGLHLINGLPGETPEMMLATVDAVNNLDIDTVKFHQLQLIRGTRLARQWQDGLVGLHQFSLDEYVEHCVKIVGRLRQGIAIDRFTSQSPDGLLISPRWGVKNYQFVNLLNNRLVSAGITQGCLLPVK</sequence>
<evidence type="ECO:0000313" key="2">
    <source>
        <dbReference type="Proteomes" id="UP000305401"/>
    </source>
</evidence>
<dbReference type="EMBL" id="SSTG01000024">
    <property type="protein sequence ID" value="THG54281.1"/>
    <property type="molecule type" value="Genomic_DNA"/>
</dbReference>